<evidence type="ECO:0000313" key="2">
    <source>
        <dbReference type="EMBL" id="KAG5178963.1"/>
    </source>
</evidence>
<dbReference type="AlphaFoldDB" id="A0A835YQU5"/>
<dbReference type="SUPFAM" id="SSF48371">
    <property type="entry name" value="ARM repeat"/>
    <property type="match status" value="1"/>
</dbReference>
<sequence length="439" mass="44181">MPVQDAALAALKELIQFSLAVAILRANWSAQAAPAAAPAAPAEPPRKDDVAALIRKAQAGVLEGMARGVKRPRGGAAPPQEGAAPPQVRALHAAALAGPSCAAFHEALAGVAVGSGTPAGSLAVADAATGGDTPSAAAGEGNLAHVRGLAEELLTQALLGDGRCVTLEVKVLFTLAVFGGDGSTPDKVLQNVLGAFSALAERHPHDGSAPEKVPQNILGAFSALAERHLQFVPPLLEGDGSASEKVLQNVLGAFSALAERHPHFVPPLLEGYHGALLRLAARAAAEELSIAAQERAAPFLFAYEQELSIAAQEGAAPFLFAYEQDERAAPFLFAYEQLLAAGLSDGAVSGRILQPLLAAGLSDGAVSGRILQPALEAAATALIGLRPFQVAYLFMFRVVKRLEQHCIGGGGGGSGSSGSGGGSGGGGGGGGGGDEHCHP</sequence>
<keyword evidence="3" id="KW-1185">Reference proteome</keyword>
<evidence type="ECO:0000256" key="1">
    <source>
        <dbReference type="SAM" id="MobiDB-lite"/>
    </source>
</evidence>
<dbReference type="EMBL" id="JAFCMP010000510">
    <property type="protein sequence ID" value="KAG5178963.1"/>
    <property type="molecule type" value="Genomic_DNA"/>
</dbReference>
<organism evidence="2 3">
    <name type="scientific">Tribonema minus</name>
    <dbReference type="NCBI Taxonomy" id="303371"/>
    <lineage>
        <taxon>Eukaryota</taxon>
        <taxon>Sar</taxon>
        <taxon>Stramenopiles</taxon>
        <taxon>Ochrophyta</taxon>
        <taxon>PX clade</taxon>
        <taxon>Xanthophyceae</taxon>
        <taxon>Tribonematales</taxon>
        <taxon>Tribonemataceae</taxon>
        <taxon>Tribonema</taxon>
    </lineage>
</organism>
<gene>
    <name evidence="2" type="ORF">JKP88DRAFT_327986</name>
</gene>
<protein>
    <submittedName>
        <fullName evidence="2">Uncharacterized protein</fullName>
    </submittedName>
</protein>
<evidence type="ECO:0000313" key="3">
    <source>
        <dbReference type="Proteomes" id="UP000664859"/>
    </source>
</evidence>
<comment type="caution">
    <text evidence="2">The sequence shown here is derived from an EMBL/GenBank/DDBJ whole genome shotgun (WGS) entry which is preliminary data.</text>
</comment>
<reference evidence="2" key="1">
    <citation type="submission" date="2021-02" db="EMBL/GenBank/DDBJ databases">
        <title>First Annotated Genome of the Yellow-green Alga Tribonema minus.</title>
        <authorList>
            <person name="Mahan K.M."/>
        </authorList>
    </citation>
    <scope>NUCLEOTIDE SEQUENCE</scope>
    <source>
        <strain evidence="2">UTEX B ZZ1240</strain>
    </source>
</reference>
<proteinExistence type="predicted"/>
<feature type="compositionally biased region" description="Gly residues" evidence="1">
    <location>
        <begin position="410"/>
        <end position="432"/>
    </location>
</feature>
<dbReference type="Proteomes" id="UP000664859">
    <property type="component" value="Unassembled WGS sequence"/>
</dbReference>
<feature type="region of interest" description="Disordered" evidence="1">
    <location>
        <begin position="410"/>
        <end position="439"/>
    </location>
</feature>
<accession>A0A835YQU5</accession>
<dbReference type="InterPro" id="IPR016024">
    <property type="entry name" value="ARM-type_fold"/>
</dbReference>
<name>A0A835YQU5_9STRA</name>